<accession>A0A9D1FHW7</accession>
<reference evidence="1" key="2">
    <citation type="journal article" date="2021" name="PeerJ">
        <title>Extensive microbial diversity within the chicken gut microbiome revealed by metagenomics and culture.</title>
        <authorList>
            <person name="Gilroy R."/>
            <person name="Ravi A."/>
            <person name="Getino M."/>
            <person name="Pursley I."/>
            <person name="Horton D.L."/>
            <person name="Alikhan N.F."/>
            <person name="Baker D."/>
            <person name="Gharbi K."/>
            <person name="Hall N."/>
            <person name="Watson M."/>
            <person name="Adriaenssens E.M."/>
            <person name="Foster-Nyarko E."/>
            <person name="Jarju S."/>
            <person name="Secka A."/>
            <person name="Antonio M."/>
            <person name="Oren A."/>
            <person name="Chaudhuri R.R."/>
            <person name="La Ragione R."/>
            <person name="Hildebrand F."/>
            <person name="Pallen M.J."/>
        </authorList>
    </citation>
    <scope>NUCLEOTIDE SEQUENCE</scope>
    <source>
        <strain evidence="1">CHK152-2871</strain>
    </source>
</reference>
<proteinExistence type="predicted"/>
<dbReference type="NCBIfam" id="TIGR02532">
    <property type="entry name" value="IV_pilin_GFxxxE"/>
    <property type="match status" value="1"/>
</dbReference>
<reference evidence="1" key="1">
    <citation type="submission" date="2020-10" db="EMBL/GenBank/DDBJ databases">
        <authorList>
            <person name="Gilroy R."/>
        </authorList>
    </citation>
    <scope>NUCLEOTIDE SEQUENCE</scope>
    <source>
        <strain evidence="1">CHK152-2871</strain>
    </source>
</reference>
<dbReference type="AlphaFoldDB" id="A0A9D1FHW7"/>
<dbReference type="Proteomes" id="UP000886865">
    <property type="component" value="Unassembled WGS sequence"/>
</dbReference>
<organism evidence="1 2">
    <name type="scientific">Candidatus Galligastranaerophilus intestinavium</name>
    <dbReference type="NCBI Taxonomy" id="2840836"/>
    <lineage>
        <taxon>Bacteria</taxon>
        <taxon>Candidatus Galligastranaerophilus</taxon>
    </lineage>
</organism>
<dbReference type="InterPro" id="IPR012902">
    <property type="entry name" value="N_methyl_site"/>
</dbReference>
<evidence type="ECO:0000313" key="1">
    <source>
        <dbReference type="EMBL" id="HIS74038.1"/>
    </source>
</evidence>
<protein>
    <submittedName>
        <fullName evidence="1">Prepilin-type N-terminal cleavage/methylation domain-containing protein</fullName>
    </submittedName>
</protein>
<comment type="caution">
    <text evidence="1">The sequence shown here is derived from an EMBL/GenBank/DDBJ whole genome shotgun (WGS) entry which is preliminary data.</text>
</comment>
<gene>
    <name evidence="1" type="ORF">IAA86_03345</name>
</gene>
<evidence type="ECO:0000313" key="2">
    <source>
        <dbReference type="Proteomes" id="UP000886865"/>
    </source>
</evidence>
<feature type="non-terminal residue" evidence="1">
    <location>
        <position position="550"/>
    </location>
</feature>
<sequence length="550" mass="55964">MKKPAFTLAELLVALLIIAVILTLLAPVLTKRGKQALTIGKKNYQYKLYTYDKTNPECEEIAGVDNSLKCNFTVPAQVSLINAIAVSGGGGGAGATQSSVEYSKLLTVASLNQTTDKKQEIPIGPDITNITVKHLSGSGAGGGGASWGSSGGSGGAPTSQADCDPFNALFIPAKYNGTGGKNLCVTKYNVGDTNGPTIANSTTTVTTESGTRCDATECCWRGTTSSSCTASGSWSGHSTSYSGCIRTVCTWQAANSSCQAWAPSGTSAGDWRLPTQNEMKGWANNIGRVSTYLGSDGLQLCDTGSSYGSVRCYYYYRCSGAYSDGCYPGGVWSSPSGYNFDLYSGIFIGPGSYDVRFAFSARCVLESGLSSNTTLSGGGGGAGAYIKNYQIPSNIITSNIGGKIVLYAAAGGSGGNSASSSGSSASNGSNGNTSYIEIYDKDNVLKWGLRAPGGNYGYGATTTSFGNGGGERAINTCQLYENGAWKNINCTGAGLEGNNGAKNESASSTSTANGGNGAGSLYNSTNATGGGSGGNVSSANGYNGTLYGAG</sequence>
<dbReference type="EMBL" id="DVJQ01000028">
    <property type="protein sequence ID" value="HIS74038.1"/>
    <property type="molecule type" value="Genomic_DNA"/>
</dbReference>
<name>A0A9D1FHW7_9BACT</name>